<reference evidence="2 3" key="1">
    <citation type="submission" date="2014-07" db="EMBL/GenBank/DDBJ databases">
        <title>Genome of Chryseobacterium vrystaatense LMG 22846.</title>
        <authorList>
            <person name="Pipes S.E."/>
            <person name="Stropko S.J."/>
            <person name="Newman J.D."/>
        </authorList>
    </citation>
    <scope>NUCLEOTIDE SEQUENCE [LARGE SCALE GENOMIC DNA]</scope>
    <source>
        <strain evidence="2 3">LMG 22846</strain>
    </source>
</reference>
<evidence type="ECO:0000313" key="2">
    <source>
        <dbReference type="EMBL" id="KFF25302.1"/>
    </source>
</evidence>
<feature type="transmembrane region" description="Helical" evidence="1">
    <location>
        <begin position="42"/>
        <end position="60"/>
    </location>
</feature>
<accession>A0ABR4UKE1</accession>
<keyword evidence="1" id="KW-0472">Membrane</keyword>
<evidence type="ECO:0000313" key="3">
    <source>
        <dbReference type="Proteomes" id="UP000028719"/>
    </source>
</evidence>
<proteinExistence type="predicted"/>
<gene>
    <name evidence="2" type="ORF">IW16_14900</name>
</gene>
<sequence length="111" mass="13168">MKRIFNFLTPTKILIIFLLFIISVLFIYQIDSYKHKQIKGGLIFLYFIPGLFVFTLLLIYNLKRSIKESNLKNKIMSGIPLLLISFYFLYFILIMLITEICYWLGIENPMG</sequence>
<evidence type="ECO:0000256" key="1">
    <source>
        <dbReference type="SAM" id="Phobius"/>
    </source>
</evidence>
<keyword evidence="1" id="KW-1133">Transmembrane helix</keyword>
<feature type="transmembrane region" description="Helical" evidence="1">
    <location>
        <begin position="12"/>
        <end position="30"/>
    </location>
</feature>
<protein>
    <submittedName>
        <fullName evidence="2">Uncharacterized protein</fullName>
    </submittedName>
</protein>
<name>A0ABR4UKE1_9FLAO</name>
<organism evidence="2 3">
    <name type="scientific">Chryseobacterium vrystaatense</name>
    <dbReference type="NCBI Taxonomy" id="307480"/>
    <lineage>
        <taxon>Bacteria</taxon>
        <taxon>Pseudomonadati</taxon>
        <taxon>Bacteroidota</taxon>
        <taxon>Flavobacteriia</taxon>
        <taxon>Flavobacteriales</taxon>
        <taxon>Weeksellaceae</taxon>
        <taxon>Chryseobacterium group</taxon>
        <taxon>Chryseobacterium</taxon>
    </lineage>
</organism>
<dbReference type="Proteomes" id="UP000028719">
    <property type="component" value="Unassembled WGS sequence"/>
</dbReference>
<dbReference type="EMBL" id="JPRI01000005">
    <property type="protein sequence ID" value="KFF25302.1"/>
    <property type="molecule type" value="Genomic_DNA"/>
</dbReference>
<keyword evidence="3" id="KW-1185">Reference proteome</keyword>
<comment type="caution">
    <text evidence="2">The sequence shown here is derived from an EMBL/GenBank/DDBJ whole genome shotgun (WGS) entry which is preliminary data.</text>
</comment>
<keyword evidence="1" id="KW-0812">Transmembrane</keyword>
<feature type="transmembrane region" description="Helical" evidence="1">
    <location>
        <begin position="81"/>
        <end position="105"/>
    </location>
</feature>